<dbReference type="Proteomes" id="UP000295788">
    <property type="component" value="Unassembled WGS sequence"/>
</dbReference>
<dbReference type="Pfam" id="PF24124">
    <property type="entry name" value="YphA"/>
    <property type="match status" value="1"/>
</dbReference>
<protein>
    <submittedName>
        <fullName evidence="2">Uncharacterized protein</fullName>
    </submittedName>
</protein>
<sequence length="146" mass="17632">MPIIVYFYLWVHVDNNRIYSFFSVMLLGAIYLSLRVFLRSDPILIIFEESIQISLFLSMIILFMAQNLIDAFSLYLGGYVMGELFFLFYNWGNRQSEFVLGDQLVRDILVFGSFEIWMAWMLIELFKQWNKQRKIRIWRKRQINGE</sequence>
<proteinExistence type="predicted"/>
<accession>A0A4R3KLA0</accession>
<dbReference type="EMBL" id="SMAB01000002">
    <property type="protein sequence ID" value="TCS84126.1"/>
    <property type="molecule type" value="Genomic_DNA"/>
</dbReference>
<evidence type="ECO:0000313" key="2">
    <source>
        <dbReference type="EMBL" id="TCS84126.1"/>
    </source>
</evidence>
<gene>
    <name evidence="2" type="ORF">EDD72_102169</name>
</gene>
<feature type="transmembrane region" description="Helical" evidence="1">
    <location>
        <begin position="75"/>
        <end position="92"/>
    </location>
</feature>
<comment type="caution">
    <text evidence="2">The sequence shown here is derived from an EMBL/GenBank/DDBJ whole genome shotgun (WGS) entry which is preliminary data.</text>
</comment>
<keyword evidence="1" id="KW-1133">Transmembrane helix</keyword>
<keyword evidence="3" id="KW-1185">Reference proteome</keyword>
<dbReference type="InterPro" id="IPR014617">
    <property type="entry name" value="YphA_Bacsu"/>
</dbReference>
<keyword evidence="1" id="KW-0472">Membrane</keyword>
<organism evidence="2 3">
    <name type="scientific">Tepidibacillus fermentans</name>
    <dbReference type="NCBI Taxonomy" id="1281767"/>
    <lineage>
        <taxon>Bacteria</taxon>
        <taxon>Bacillati</taxon>
        <taxon>Bacillota</taxon>
        <taxon>Bacilli</taxon>
        <taxon>Bacillales</taxon>
        <taxon>Bacillaceae</taxon>
        <taxon>Tepidibacillus</taxon>
    </lineage>
</organism>
<name>A0A4R3KLA0_9BACI</name>
<feature type="transmembrane region" description="Helical" evidence="1">
    <location>
        <begin position="104"/>
        <end position="123"/>
    </location>
</feature>
<dbReference type="AlphaFoldDB" id="A0A4R3KLA0"/>
<evidence type="ECO:0000256" key="1">
    <source>
        <dbReference type="SAM" id="Phobius"/>
    </source>
</evidence>
<keyword evidence="1" id="KW-0812">Transmembrane</keyword>
<evidence type="ECO:0000313" key="3">
    <source>
        <dbReference type="Proteomes" id="UP000295788"/>
    </source>
</evidence>
<feature type="transmembrane region" description="Helical" evidence="1">
    <location>
        <begin position="50"/>
        <end position="69"/>
    </location>
</feature>
<reference evidence="2 3" key="1">
    <citation type="submission" date="2019-03" db="EMBL/GenBank/DDBJ databases">
        <title>Genomic Encyclopedia of Type Strains, Phase IV (KMG-IV): sequencing the most valuable type-strain genomes for metagenomic binning, comparative biology and taxonomic classification.</title>
        <authorList>
            <person name="Goeker M."/>
        </authorList>
    </citation>
    <scope>NUCLEOTIDE SEQUENCE [LARGE SCALE GENOMIC DNA]</scope>
    <source>
        <strain evidence="2 3">DSM 23802</strain>
    </source>
</reference>
<feature type="transmembrane region" description="Helical" evidence="1">
    <location>
        <begin position="18"/>
        <end position="38"/>
    </location>
</feature>